<dbReference type="AlphaFoldDB" id="A0A9P6A9A8"/>
<evidence type="ECO:0000259" key="2">
    <source>
        <dbReference type="Pfam" id="PF04194"/>
    </source>
</evidence>
<evidence type="ECO:0000256" key="1">
    <source>
        <dbReference type="SAM" id="MobiDB-lite"/>
    </source>
</evidence>
<reference evidence="3" key="1">
    <citation type="submission" date="2020-11" db="EMBL/GenBank/DDBJ databases">
        <authorList>
            <consortium name="DOE Joint Genome Institute"/>
            <person name="Ahrendt S."/>
            <person name="Riley R."/>
            <person name="Andreopoulos W."/>
            <person name="Labutti K."/>
            <person name="Pangilinan J."/>
            <person name="Ruiz-Duenas F.J."/>
            <person name="Barrasa J.M."/>
            <person name="Sanchez-Garcia M."/>
            <person name="Camarero S."/>
            <person name="Miyauchi S."/>
            <person name="Serrano A."/>
            <person name="Linde D."/>
            <person name="Babiker R."/>
            <person name="Drula E."/>
            <person name="Ayuso-Fernandez I."/>
            <person name="Pacheco R."/>
            <person name="Padilla G."/>
            <person name="Ferreira P."/>
            <person name="Barriuso J."/>
            <person name="Kellner H."/>
            <person name="Castanera R."/>
            <person name="Alfaro M."/>
            <person name="Ramirez L."/>
            <person name="Pisabarro A.G."/>
            <person name="Kuo A."/>
            <person name="Tritt A."/>
            <person name="Lipzen A."/>
            <person name="He G."/>
            <person name="Yan M."/>
            <person name="Ng V."/>
            <person name="Cullen D."/>
            <person name="Martin F."/>
            <person name="Rosso M.-N."/>
            <person name="Henrissat B."/>
            <person name="Hibbett D."/>
            <person name="Martinez A.T."/>
            <person name="Grigoriev I.V."/>
        </authorList>
    </citation>
    <scope>NUCLEOTIDE SEQUENCE</scope>
    <source>
        <strain evidence="3">ATCC 90797</strain>
    </source>
</reference>
<feature type="domain" description="Programmed cell death protein 2 C-terminal" evidence="2">
    <location>
        <begin position="279"/>
        <end position="448"/>
    </location>
</feature>
<feature type="region of interest" description="Disordered" evidence="1">
    <location>
        <begin position="150"/>
        <end position="205"/>
    </location>
</feature>
<evidence type="ECO:0000313" key="3">
    <source>
        <dbReference type="EMBL" id="KAF9499471.1"/>
    </source>
</evidence>
<gene>
    <name evidence="3" type="ORF">BDN71DRAFT_1442143</name>
</gene>
<dbReference type="Proteomes" id="UP000807025">
    <property type="component" value="Unassembled WGS sequence"/>
</dbReference>
<dbReference type="OrthoDB" id="443682at2759"/>
<protein>
    <recommendedName>
        <fullName evidence="2">Programmed cell death protein 2 C-terminal domain-containing protein</fullName>
    </recommendedName>
</protein>
<accession>A0A9P6A9A8</accession>
<dbReference type="Pfam" id="PF04194">
    <property type="entry name" value="PDCD2_C"/>
    <property type="match status" value="1"/>
</dbReference>
<feature type="compositionally biased region" description="Gly residues" evidence="1">
    <location>
        <begin position="156"/>
        <end position="166"/>
    </location>
</feature>
<feature type="region of interest" description="Disordered" evidence="1">
    <location>
        <begin position="240"/>
        <end position="270"/>
    </location>
</feature>
<sequence>MPIEEDWSDSDEDDRSEVETSVLLGVPDGPIDNAADTADAAVSRIGGHPAFLPAREPAFESSHCKVCDQPMELLVQMWCPFENSPMDRALYVWGCARAKCQSKDGSVRAWRGLRFNEKYAAKLKQKLAGKEAKEKQKVKEVAAKQQSALKGNPFSLGGGGAPGPFGLGDQLFGGAPTPSVPAPPTPEIGDESDGESDASGSSDESLLTALASTTLEDSPWASAPAYPPLYLSTLSEYIPPPPKTKLPPGAQVDDGPPEGKKGKGDSFSSEAYENSLDTDHVFDRFNKRVGHEGSQCVRYELNGSPLPFASDAIFDQLFPVPPAPPLPVTKAAFTVVPPVKRTYEPSGISPCPHCYSPRIFEVQLMPNLINVLKSQWEGSDDAAKSKMSDEERRKAVEAALKDKSGDAKRGMEWGTCMVFSCEKDCRVEAGGTHEAKDVWREEAVLIQWDM</sequence>
<organism evidence="3 4">
    <name type="scientific">Pleurotus eryngii</name>
    <name type="common">Boletus of the steppes</name>
    <dbReference type="NCBI Taxonomy" id="5323"/>
    <lineage>
        <taxon>Eukaryota</taxon>
        <taxon>Fungi</taxon>
        <taxon>Dikarya</taxon>
        <taxon>Basidiomycota</taxon>
        <taxon>Agaricomycotina</taxon>
        <taxon>Agaricomycetes</taxon>
        <taxon>Agaricomycetidae</taxon>
        <taxon>Agaricales</taxon>
        <taxon>Pleurotineae</taxon>
        <taxon>Pleurotaceae</taxon>
        <taxon>Pleurotus</taxon>
    </lineage>
</organism>
<comment type="caution">
    <text evidence="3">The sequence shown here is derived from an EMBL/GenBank/DDBJ whole genome shotgun (WGS) entry which is preliminary data.</text>
</comment>
<dbReference type="GO" id="GO:0030490">
    <property type="term" value="P:maturation of SSU-rRNA"/>
    <property type="evidence" value="ECO:0007669"/>
    <property type="project" value="TreeGrafter"/>
</dbReference>
<proteinExistence type="predicted"/>
<dbReference type="EMBL" id="MU154532">
    <property type="protein sequence ID" value="KAF9499471.1"/>
    <property type="molecule type" value="Genomic_DNA"/>
</dbReference>
<dbReference type="InterPro" id="IPR007320">
    <property type="entry name" value="PDCD2_C"/>
</dbReference>
<keyword evidence="4" id="KW-1185">Reference proteome</keyword>
<evidence type="ECO:0000313" key="4">
    <source>
        <dbReference type="Proteomes" id="UP000807025"/>
    </source>
</evidence>
<dbReference type="GO" id="GO:0005737">
    <property type="term" value="C:cytoplasm"/>
    <property type="evidence" value="ECO:0007669"/>
    <property type="project" value="InterPro"/>
</dbReference>
<dbReference type="PANTHER" id="PTHR47524:SF1">
    <property type="entry name" value="20S RRNA ACCUMULATION PROTEIN 4"/>
    <property type="match status" value="1"/>
</dbReference>
<name>A0A9P6A9A8_PLEER</name>
<dbReference type="PANTHER" id="PTHR47524">
    <property type="entry name" value="20S RRNA ACCUMULATION PROTEIN 4"/>
    <property type="match status" value="1"/>
</dbReference>
<feature type="region of interest" description="Disordered" evidence="1">
    <location>
        <begin position="1"/>
        <end position="20"/>
    </location>
</feature>
<feature type="compositionally biased region" description="Acidic residues" evidence="1">
    <location>
        <begin position="1"/>
        <end position="16"/>
    </location>
</feature>